<dbReference type="AlphaFoldDB" id="A0A1E5W1U0"/>
<dbReference type="Proteomes" id="UP000095767">
    <property type="component" value="Unassembled WGS sequence"/>
</dbReference>
<comment type="caution">
    <text evidence="2">The sequence shown here is derived from an EMBL/GenBank/DDBJ whole genome shotgun (WGS) entry which is preliminary data.</text>
</comment>
<keyword evidence="3" id="KW-1185">Reference proteome</keyword>
<evidence type="ECO:0000313" key="3">
    <source>
        <dbReference type="Proteomes" id="UP000095767"/>
    </source>
</evidence>
<organism evidence="2 3">
    <name type="scientific">Dichanthelium oligosanthes</name>
    <dbReference type="NCBI Taxonomy" id="888268"/>
    <lineage>
        <taxon>Eukaryota</taxon>
        <taxon>Viridiplantae</taxon>
        <taxon>Streptophyta</taxon>
        <taxon>Embryophyta</taxon>
        <taxon>Tracheophyta</taxon>
        <taxon>Spermatophyta</taxon>
        <taxon>Magnoliopsida</taxon>
        <taxon>Liliopsida</taxon>
        <taxon>Poales</taxon>
        <taxon>Poaceae</taxon>
        <taxon>PACMAD clade</taxon>
        <taxon>Panicoideae</taxon>
        <taxon>Panicodae</taxon>
        <taxon>Paniceae</taxon>
        <taxon>Dichantheliinae</taxon>
        <taxon>Dichanthelium</taxon>
    </lineage>
</organism>
<name>A0A1E5W1U0_9POAL</name>
<evidence type="ECO:0000256" key="1">
    <source>
        <dbReference type="SAM" id="MobiDB-lite"/>
    </source>
</evidence>
<dbReference type="OrthoDB" id="684363at2759"/>
<sequence>MSLFSVSNQSLHKNTEHYGFLRQRENLYWATPQGWMLVTEYTSSSDESSARPTCGTLARATGSPCPTSRSSTTSC</sequence>
<gene>
    <name evidence="2" type="ORF">BAE44_0007629</name>
</gene>
<feature type="region of interest" description="Disordered" evidence="1">
    <location>
        <begin position="45"/>
        <end position="75"/>
    </location>
</feature>
<evidence type="ECO:0000313" key="2">
    <source>
        <dbReference type="EMBL" id="OEL31349.1"/>
    </source>
</evidence>
<proteinExistence type="predicted"/>
<reference evidence="2 3" key="1">
    <citation type="submission" date="2016-09" db="EMBL/GenBank/DDBJ databases">
        <title>The draft genome of Dichanthelium oligosanthes: A C3 panicoid grass species.</title>
        <authorList>
            <person name="Studer A.J."/>
            <person name="Schnable J.C."/>
            <person name="Brutnell T.P."/>
        </authorList>
    </citation>
    <scope>NUCLEOTIDE SEQUENCE [LARGE SCALE GENOMIC DNA]</scope>
    <source>
        <strain evidence="3">cv. Kellogg 1175</strain>
        <tissue evidence="2">Leaf</tissue>
    </source>
</reference>
<protein>
    <submittedName>
        <fullName evidence="2">Uncharacterized protein</fullName>
    </submittedName>
</protein>
<accession>A0A1E5W1U0</accession>
<dbReference type="EMBL" id="LWDX02023685">
    <property type="protein sequence ID" value="OEL31349.1"/>
    <property type="molecule type" value="Genomic_DNA"/>
</dbReference>
<feature type="compositionally biased region" description="Low complexity" evidence="1">
    <location>
        <begin position="61"/>
        <end position="75"/>
    </location>
</feature>